<dbReference type="AlphaFoldDB" id="A0A915KP09"/>
<dbReference type="Proteomes" id="UP000887565">
    <property type="component" value="Unplaced"/>
</dbReference>
<sequence>MNDLKGLKYYLNRDSSSSGIKACKILEDIDDTILHRQKLIRIADLSEGGWKTALEYKQDELAEDGEDEHQILSAESWALKLKKSSLQLEFVGRPPHAPCVCQCQ</sequence>
<evidence type="ECO:0000313" key="1">
    <source>
        <dbReference type="Proteomes" id="UP000887565"/>
    </source>
</evidence>
<evidence type="ECO:0000313" key="2">
    <source>
        <dbReference type="WBParaSite" id="nRc.2.0.1.t40592-RA"/>
    </source>
</evidence>
<name>A0A915KP09_ROMCU</name>
<keyword evidence="1" id="KW-1185">Reference proteome</keyword>
<accession>A0A915KP09</accession>
<protein>
    <submittedName>
        <fullName evidence="2">Uncharacterized protein</fullName>
    </submittedName>
</protein>
<dbReference type="WBParaSite" id="nRc.2.0.1.t40592-RA">
    <property type="protein sequence ID" value="nRc.2.0.1.t40592-RA"/>
    <property type="gene ID" value="nRc.2.0.1.g40592"/>
</dbReference>
<reference evidence="2" key="1">
    <citation type="submission" date="2022-11" db="UniProtKB">
        <authorList>
            <consortium name="WormBaseParasite"/>
        </authorList>
    </citation>
    <scope>IDENTIFICATION</scope>
</reference>
<proteinExistence type="predicted"/>
<organism evidence="1 2">
    <name type="scientific">Romanomermis culicivorax</name>
    <name type="common">Nematode worm</name>
    <dbReference type="NCBI Taxonomy" id="13658"/>
    <lineage>
        <taxon>Eukaryota</taxon>
        <taxon>Metazoa</taxon>
        <taxon>Ecdysozoa</taxon>
        <taxon>Nematoda</taxon>
        <taxon>Enoplea</taxon>
        <taxon>Dorylaimia</taxon>
        <taxon>Mermithida</taxon>
        <taxon>Mermithoidea</taxon>
        <taxon>Mermithidae</taxon>
        <taxon>Romanomermis</taxon>
    </lineage>
</organism>